<accession>A0A1B1TEH8</accession>
<feature type="transmembrane region" description="Helical" evidence="1">
    <location>
        <begin position="229"/>
        <end position="247"/>
    </location>
</feature>
<dbReference type="InterPro" id="IPR036938">
    <property type="entry name" value="PAP2/HPO_sf"/>
</dbReference>
<dbReference type="EMBL" id="KP211901">
    <property type="protein sequence ID" value="ANV80662.1"/>
    <property type="molecule type" value="Genomic_DNA"/>
</dbReference>
<dbReference type="SUPFAM" id="SSF48317">
    <property type="entry name" value="Acid phosphatase/Vanadium-dependent haloperoxidase"/>
    <property type="match status" value="1"/>
</dbReference>
<sequence>MDWLIGPYEISMGALLLLTLPIHWFLTRDEPEKRIPLRSLPNEIKEKGYFWHISLYLLMFIYKAAIDHHNEPMKTKVGGYTHWIYYIEGNWTNYVQEFFLNDTLTNILSAHYLFIYLFMIWFSPMYYILSNDKDMADKAALNYFVIYLLSVPFYLFFNVEVTSSYIPGMDALLYHDSFTLSFFTANDPMDNAIPSLHIGLPVGLLIINRLHCRGLGVKLKEWRHREFDIFIIVNILIYIFSIQYLGIHWIVDIIPGIGLAFITSYFVHQIQPKLRSENFSKINFILPNKKQLYSIVGVSFISTFLIFFIVIDGPGTSDDEPNYRLGLEDVNLETIEVHSLSNPVNVEVINVGEESVQLLLIKTSIAEKHAEKGIFDWEALSSKGELFSLSPKENTSFSVTTESIYDSYIILSKLKNPDSCSEFSDCEIMKNSVGEIRIITHYFDDELIWSAYIVSLPSFYIVGYVLGMSDKEIMSIKTS</sequence>
<feature type="transmembrane region" description="Helical" evidence="1">
    <location>
        <begin position="48"/>
        <end position="66"/>
    </location>
</feature>
<keyword evidence="1" id="KW-0472">Membrane</keyword>
<reference evidence="2" key="1">
    <citation type="submission" date="2014-11" db="EMBL/GenBank/DDBJ databases">
        <authorList>
            <person name="Zhu J."/>
            <person name="Qi W."/>
            <person name="Song R."/>
        </authorList>
    </citation>
    <scope>NUCLEOTIDE SEQUENCE</scope>
</reference>
<dbReference type="AlphaFoldDB" id="A0A1B1TEH8"/>
<proteinExistence type="predicted"/>
<keyword evidence="1" id="KW-1133">Transmembrane helix</keyword>
<feature type="transmembrane region" description="Helical" evidence="1">
    <location>
        <begin position="292"/>
        <end position="311"/>
    </location>
</feature>
<name>A0A1B1TEH8_9ARCH</name>
<feature type="transmembrane region" description="Helical" evidence="1">
    <location>
        <begin position="447"/>
        <end position="467"/>
    </location>
</feature>
<feature type="transmembrane region" description="Helical" evidence="1">
    <location>
        <begin position="141"/>
        <end position="159"/>
    </location>
</feature>
<feature type="transmembrane region" description="Helical" evidence="1">
    <location>
        <begin position="192"/>
        <end position="208"/>
    </location>
</feature>
<evidence type="ECO:0008006" key="3">
    <source>
        <dbReference type="Google" id="ProtNLM"/>
    </source>
</evidence>
<keyword evidence="1" id="KW-0812">Transmembrane</keyword>
<feature type="transmembrane region" description="Helical" evidence="1">
    <location>
        <begin position="6"/>
        <end position="27"/>
    </location>
</feature>
<evidence type="ECO:0000256" key="1">
    <source>
        <dbReference type="SAM" id="Phobius"/>
    </source>
</evidence>
<evidence type="ECO:0000313" key="2">
    <source>
        <dbReference type="EMBL" id="ANV80662.1"/>
    </source>
</evidence>
<organism evidence="2">
    <name type="scientific">uncultured Poseidoniia archaeon</name>
    <dbReference type="NCBI Taxonomy" id="1697135"/>
    <lineage>
        <taxon>Archaea</taxon>
        <taxon>Methanobacteriati</taxon>
        <taxon>Thermoplasmatota</taxon>
        <taxon>Candidatus Poseidoniia</taxon>
        <taxon>environmental samples</taxon>
    </lineage>
</organism>
<protein>
    <recommendedName>
        <fullName evidence="3">Phosphatidic acid phosphatase type 2/haloperoxidase domain-containing protein</fullName>
    </recommendedName>
</protein>
<reference evidence="2" key="2">
    <citation type="journal article" date="2015" name="ISME J.">
        <title>A new class of marine Euryarchaeota group II from the Mediterranean deep chlorophyll maximum.</title>
        <authorList>
            <person name="Martin-Cuadrado A.B."/>
            <person name="Garcia-Heredia I."/>
            <person name="Molto A.G."/>
            <person name="Lopez-Ubeda R."/>
            <person name="Kimes N."/>
            <person name="Lopez-Garcia P."/>
            <person name="Moreira D."/>
            <person name="Rodriguez-Valera F."/>
        </authorList>
    </citation>
    <scope>NUCLEOTIDE SEQUENCE</scope>
</reference>
<feature type="transmembrane region" description="Helical" evidence="1">
    <location>
        <begin position="110"/>
        <end position="129"/>
    </location>
</feature>